<dbReference type="EMBL" id="KP900887">
    <property type="protein sequence ID" value="ALD89091.2"/>
    <property type="molecule type" value="Genomic_RNA"/>
</dbReference>
<feature type="compositionally biased region" description="Basic and acidic residues" evidence="1">
    <location>
        <begin position="603"/>
        <end position="617"/>
    </location>
</feature>
<dbReference type="RefSeq" id="YP_009667010.1">
    <property type="nucleotide sequence ID" value="NC_043664.1"/>
</dbReference>
<dbReference type="Proteomes" id="UP000297180">
    <property type="component" value="Genome"/>
</dbReference>
<evidence type="ECO:0000313" key="5">
    <source>
        <dbReference type="Proteomes" id="UP000297180"/>
    </source>
</evidence>
<feature type="domain" description="Capsid protein N-terminal" evidence="2">
    <location>
        <begin position="89"/>
        <end position="451"/>
    </location>
</feature>
<proteinExistence type="predicted"/>
<dbReference type="InterPro" id="IPR054395">
    <property type="entry name" value="P2_C_fungal_virus"/>
</dbReference>
<feature type="domain" description="Capsid protein C-terminal" evidence="3">
    <location>
        <begin position="816"/>
        <end position="988"/>
    </location>
</feature>
<evidence type="ECO:0000259" key="3">
    <source>
        <dbReference type="Pfam" id="PF22144"/>
    </source>
</evidence>
<dbReference type="KEGG" id="vg:41324522"/>
<protein>
    <submittedName>
        <fullName evidence="4">Capsid protein</fullName>
    </submittedName>
</protein>
<evidence type="ECO:0000256" key="1">
    <source>
        <dbReference type="SAM" id="MobiDB-lite"/>
    </source>
</evidence>
<evidence type="ECO:0000259" key="2">
    <source>
        <dbReference type="Pfam" id="PF21685"/>
    </source>
</evidence>
<sequence>MSIELNRNKYTEKVKVFEDARHGATALGRVRKEHLGLSSWSPATLEGTQGEREKSVKLDRDILGVQSYFEASMIGALEHVIADDFTATYYIYGDLVREAVFGENTNSATITISWEQMEVDVELYPGVTDPVGMDEQLIGIKRNGLKYRDALAKCTAWNRDEVKNLTDDLISGLQKMIDAASLGQNKYTRLVKGFLLYLECLEKGAIATHIKIVNALLYGPNALLSRFRVEDTSYVFNSDPQSNVHSAVLQVMCEAYPPDFIQSHVRVPADGGEVYMVSQGALPNVQFRVSLQASQVLASIVKYSRDVGVMSYLQSALVTACSLQQNRYFSKVGLPKVVAYSDLLQPAMIHQNVSAPRPIVSHEMGKGVGRIHQMLAFMTVRDVITAGQMTTKQGFDGAQSIRLYLSQQEDLIARMGSYFTDIAILEANPQMKYISRLTERDFQDLANISALEALWLCDRTKKIVDNGVVMMLKSGVKDMSDDTSSQDVLRNELRLAGVTVEDKKIPTGVFTVEAAAMAPLGQSLINRRNRRRIKEPVQYVQQCEFKPQPKIYEEKRRFRKNGKKPVITKPVAKTVLFSPPPRRPSSSISPGMSAPASSPPSYEEEKSSTISSKRSDEMPKMLPHMLAQEATGRLSDVTAEDVAVVTKRDHVGDLIRKLDLEEDDRNILESLGAQDSWSIQHLGAAFHEKYAKDIGTWPKSENLQKIIVQLIGIGAGLTQSEGNLLVDVVLKTRSGKALWARKEVRSYIDWVVDANKLQNITLTIPKVSSPMMKRLVEAAEIIQPVIPETVRTTLEGARVGESIRRSLGFEQKGSIEGGTELSNMMAKRSIWTGDVETAPRAGLKFIAHSTAWLEFCSENGIVVGQKGGSRQRELSLTLANYYSRNPNITLDSMPRLARWYEGTSIDIMPMDLDSVEWRRLGEPEEWEYLVRDTSMQKREFTREDANWLQMAATLENVRLDHAMLKRLKETFRVPYHVRQELKRKYGFFTTN</sequence>
<feature type="compositionally biased region" description="Low complexity" evidence="1">
    <location>
        <begin position="584"/>
        <end position="601"/>
    </location>
</feature>
<dbReference type="Pfam" id="PF21685">
    <property type="entry name" value="Fungal_virus_P2_N"/>
    <property type="match status" value="1"/>
</dbReference>
<feature type="region of interest" description="Disordered" evidence="1">
    <location>
        <begin position="569"/>
        <end position="617"/>
    </location>
</feature>
<dbReference type="GeneID" id="41324522"/>
<accession>A0A0M4LD02</accession>
<name>A0A0M4LD02_9VIRU</name>
<dbReference type="InterPro" id="IPR049324">
    <property type="entry name" value="P2_N_fungal_virus"/>
</dbReference>
<keyword evidence="5" id="KW-1185">Reference proteome</keyword>
<evidence type="ECO:0000313" key="4">
    <source>
        <dbReference type="EMBL" id="ALD89091.2"/>
    </source>
</evidence>
<dbReference type="Pfam" id="PF22144">
    <property type="entry name" value="Fungal_virus_P2_C"/>
    <property type="match status" value="1"/>
</dbReference>
<reference evidence="5" key="1">
    <citation type="journal article" date="2016" name="J. Virol.">
        <title>Identification of Diverse Mycoviruses through Metatranscriptomics Characterization of the Viromes of Five Major Fungal Plant Pathogens.</title>
        <authorList>
            <person name="Marzano S.-Y.L."/>
            <person name="Nelson B.D."/>
            <person name="Ajayi-Oyetunde O."/>
            <person name="Bradley C.A."/>
            <person name="Hughes T.J."/>
            <person name="Hartman G.L."/>
            <person name="Eastburn D.M."/>
            <person name="Domier L.L."/>
        </authorList>
    </citation>
    <scope>NUCLEOTIDE SEQUENCE [LARGE SCALE GENOMIC DNA]</scope>
</reference>
<organism evidence="4 5">
    <name type="scientific">Macrophomina phaseolina chrysovirus 1</name>
    <dbReference type="NCBI Taxonomy" id="1708483"/>
    <lineage>
        <taxon>Viruses</taxon>
        <taxon>Riboviria</taxon>
        <taxon>Orthornavirae</taxon>
        <taxon>Duplornaviricota</taxon>
        <taxon>Chrymotiviricetes</taxon>
        <taxon>Ghabrivirales</taxon>
        <taxon>Alphatotivirineae</taxon>
        <taxon>Chrysoviridae</taxon>
        <taxon>Alphachrysovirus</taxon>
        <taxon>Alphachrysovirus macrophominae</taxon>
    </lineage>
</organism>